<reference evidence="4 5" key="2">
    <citation type="submission" date="2020-07" db="EMBL/GenBank/DDBJ databases">
        <title>Genome assembly of wild tea tree DASZ reveals pedigree and selection history of tea varieties.</title>
        <authorList>
            <person name="Zhang W."/>
        </authorList>
    </citation>
    <scope>NUCLEOTIDE SEQUENCE [LARGE SCALE GENOMIC DNA]</scope>
    <source>
        <strain evidence="5">cv. G240</strain>
        <tissue evidence="4">Leaf</tissue>
    </source>
</reference>
<comment type="similarity">
    <text evidence="1">Belongs to the thioredoxin family.</text>
</comment>
<dbReference type="PANTHER" id="PTHR43601">
    <property type="entry name" value="THIOREDOXIN, MITOCHONDRIAL"/>
    <property type="match status" value="1"/>
</dbReference>
<gene>
    <name evidence="4" type="ORF">HYC85_015843</name>
</gene>
<evidence type="ECO:0000313" key="5">
    <source>
        <dbReference type="Proteomes" id="UP000593564"/>
    </source>
</evidence>
<dbReference type="InterPro" id="IPR036249">
    <property type="entry name" value="Thioredoxin-like_sf"/>
</dbReference>
<keyword evidence="2" id="KW-0676">Redox-active center</keyword>
<dbReference type="EMBL" id="JACBKZ010000007">
    <property type="protein sequence ID" value="KAF5945615.1"/>
    <property type="molecule type" value="Genomic_DNA"/>
</dbReference>
<dbReference type="AlphaFoldDB" id="A0A7J7GZ93"/>
<dbReference type="GO" id="GO:0045454">
    <property type="term" value="P:cell redox homeostasis"/>
    <property type="evidence" value="ECO:0007669"/>
    <property type="project" value="TreeGrafter"/>
</dbReference>
<dbReference type="GO" id="GO:0009507">
    <property type="term" value="C:chloroplast"/>
    <property type="evidence" value="ECO:0007669"/>
    <property type="project" value="TreeGrafter"/>
</dbReference>
<keyword evidence="5" id="KW-1185">Reference proteome</keyword>
<evidence type="ECO:0000313" key="4">
    <source>
        <dbReference type="EMBL" id="KAF5945615.1"/>
    </source>
</evidence>
<evidence type="ECO:0000259" key="3">
    <source>
        <dbReference type="Pfam" id="PF00085"/>
    </source>
</evidence>
<dbReference type="CDD" id="cd02947">
    <property type="entry name" value="TRX_family"/>
    <property type="match status" value="1"/>
</dbReference>
<evidence type="ECO:0000256" key="2">
    <source>
        <dbReference type="ARBA" id="ARBA00023284"/>
    </source>
</evidence>
<reference evidence="5" key="1">
    <citation type="journal article" date="2020" name="Nat. Commun.">
        <title>Genome assembly of wild tea tree DASZ reveals pedigree and selection history of tea varieties.</title>
        <authorList>
            <person name="Zhang W."/>
            <person name="Zhang Y."/>
            <person name="Qiu H."/>
            <person name="Guo Y."/>
            <person name="Wan H."/>
            <person name="Zhang X."/>
            <person name="Scossa F."/>
            <person name="Alseekh S."/>
            <person name="Zhang Q."/>
            <person name="Wang P."/>
            <person name="Xu L."/>
            <person name="Schmidt M.H."/>
            <person name="Jia X."/>
            <person name="Li D."/>
            <person name="Zhu A."/>
            <person name="Guo F."/>
            <person name="Chen W."/>
            <person name="Ni D."/>
            <person name="Usadel B."/>
            <person name="Fernie A.R."/>
            <person name="Wen W."/>
        </authorList>
    </citation>
    <scope>NUCLEOTIDE SEQUENCE [LARGE SCALE GENOMIC DNA]</scope>
    <source>
        <strain evidence="5">cv. G240</strain>
    </source>
</reference>
<name>A0A7J7GZ93_CAMSI</name>
<accession>A0A7J7GZ93</accession>
<protein>
    <recommendedName>
        <fullName evidence="3">Thioredoxin domain-containing protein</fullName>
    </recommendedName>
</protein>
<dbReference type="Gene3D" id="3.40.30.10">
    <property type="entry name" value="Glutaredoxin"/>
    <property type="match status" value="1"/>
</dbReference>
<dbReference type="SUPFAM" id="SSF52833">
    <property type="entry name" value="Thioredoxin-like"/>
    <property type="match status" value="1"/>
</dbReference>
<evidence type="ECO:0000256" key="1">
    <source>
        <dbReference type="ARBA" id="ARBA00008987"/>
    </source>
</evidence>
<dbReference type="Pfam" id="PF00085">
    <property type="entry name" value="Thioredoxin"/>
    <property type="match status" value="1"/>
</dbReference>
<dbReference type="PANTHER" id="PTHR43601:SF32">
    <property type="entry name" value="THIOREDOXIN-LIKE 2-2, CHLOROPLASTIC"/>
    <property type="match status" value="1"/>
</dbReference>
<proteinExistence type="inferred from homology"/>
<organism evidence="4 5">
    <name type="scientific">Camellia sinensis</name>
    <name type="common">Tea plant</name>
    <name type="synonym">Thea sinensis</name>
    <dbReference type="NCBI Taxonomy" id="4442"/>
    <lineage>
        <taxon>Eukaryota</taxon>
        <taxon>Viridiplantae</taxon>
        <taxon>Streptophyta</taxon>
        <taxon>Embryophyta</taxon>
        <taxon>Tracheophyta</taxon>
        <taxon>Spermatophyta</taxon>
        <taxon>Magnoliopsida</taxon>
        <taxon>eudicotyledons</taxon>
        <taxon>Gunneridae</taxon>
        <taxon>Pentapetalae</taxon>
        <taxon>asterids</taxon>
        <taxon>Ericales</taxon>
        <taxon>Theaceae</taxon>
        <taxon>Camellia</taxon>
    </lineage>
</organism>
<dbReference type="InterPro" id="IPR013766">
    <property type="entry name" value="Thioredoxin_domain"/>
</dbReference>
<feature type="domain" description="Thioredoxin" evidence="3">
    <location>
        <begin position="11"/>
        <end position="56"/>
    </location>
</feature>
<sequence length="128" mass="14455">MYFVLDFQLCKTAAEHPEILFLKVNFDENKPMCKNLNVKVLPYFHFYRGADGQLDSFSCSLAKDTQFDGFESHNTARCSIGPTKGVGDLNLEVLSAPQKKGNEKIFILIQASVYNLHPPMFVAIKSDF</sequence>
<dbReference type="Proteomes" id="UP000593564">
    <property type="component" value="Unassembled WGS sequence"/>
</dbReference>
<comment type="caution">
    <text evidence="4">The sequence shown here is derived from an EMBL/GenBank/DDBJ whole genome shotgun (WGS) entry which is preliminary data.</text>
</comment>